<sequence>MLGKILDMNKTDAFIIFENGTTMDLCTSHLPPNCKVGDTINIDLSFSNIVTNDKLNNFFI</sequence>
<proteinExistence type="predicted"/>
<protein>
    <submittedName>
        <fullName evidence="1">Uncharacterized protein</fullName>
    </submittedName>
</protein>
<dbReference type="Proteomes" id="UP001078443">
    <property type="component" value="Unassembled WGS sequence"/>
</dbReference>
<comment type="caution">
    <text evidence="1">The sequence shown here is derived from an EMBL/GenBank/DDBJ whole genome shotgun (WGS) entry which is preliminary data.</text>
</comment>
<reference evidence="1" key="1">
    <citation type="submission" date="2022-12" db="EMBL/GenBank/DDBJ databases">
        <authorList>
            <person name="Wang J."/>
        </authorList>
    </citation>
    <scope>NUCLEOTIDE SEQUENCE</scope>
    <source>
        <strain evidence="1">HY-45-18</strain>
    </source>
</reference>
<name>A0ABT4D2Q9_9CLOT</name>
<gene>
    <name evidence="1" type="ORF">OW763_11295</name>
</gene>
<evidence type="ECO:0000313" key="2">
    <source>
        <dbReference type="Proteomes" id="UP001078443"/>
    </source>
</evidence>
<dbReference type="EMBL" id="JAPQER010000004">
    <property type="protein sequence ID" value="MCY6484927.1"/>
    <property type="molecule type" value="Genomic_DNA"/>
</dbReference>
<organism evidence="1 2">
    <name type="scientific">Clostridium aestuarii</name>
    <dbReference type="NCBI Taxonomy" id="338193"/>
    <lineage>
        <taxon>Bacteria</taxon>
        <taxon>Bacillati</taxon>
        <taxon>Bacillota</taxon>
        <taxon>Clostridia</taxon>
        <taxon>Eubacteriales</taxon>
        <taxon>Clostridiaceae</taxon>
        <taxon>Clostridium</taxon>
    </lineage>
</organism>
<evidence type="ECO:0000313" key="1">
    <source>
        <dbReference type="EMBL" id="MCY6484927.1"/>
    </source>
</evidence>
<keyword evidence="2" id="KW-1185">Reference proteome</keyword>
<dbReference type="RefSeq" id="WP_268041249.1">
    <property type="nucleotide sequence ID" value="NZ_JAPQER010000004.1"/>
</dbReference>
<accession>A0ABT4D2Q9</accession>